<dbReference type="InterPro" id="IPR051818">
    <property type="entry name" value="TPP_dependent_decarboxylase"/>
</dbReference>
<dbReference type="Proteomes" id="UP001180737">
    <property type="component" value="Unassembled WGS sequence"/>
</dbReference>
<evidence type="ECO:0000256" key="1">
    <source>
        <dbReference type="ARBA" id="ARBA00022793"/>
    </source>
</evidence>
<dbReference type="RefSeq" id="WP_052146087.1">
    <property type="nucleotide sequence ID" value="NZ_JAVRFJ010000040.1"/>
</dbReference>
<name>A0ABU2ZB48_9ACTN</name>
<evidence type="ECO:0000313" key="5">
    <source>
        <dbReference type="Proteomes" id="UP001180737"/>
    </source>
</evidence>
<dbReference type="EMBL" id="JAVRFJ010000040">
    <property type="protein sequence ID" value="MDT0572612.1"/>
    <property type="molecule type" value="Genomic_DNA"/>
</dbReference>
<protein>
    <submittedName>
        <fullName evidence="4">Thiamine pyrophosphate-dependent enzyme</fullName>
    </submittedName>
</protein>
<reference evidence="4" key="1">
    <citation type="submission" date="2024-05" db="EMBL/GenBank/DDBJ databases">
        <title>30 novel species of actinomycetes from the DSMZ collection.</title>
        <authorList>
            <person name="Nouioui I."/>
        </authorList>
    </citation>
    <scope>NUCLEOTIDE SEQUENCE</scope>
    <source>
        <strain evidence="4">DSM 3412</strain>
    </source>
</reference>
<proteinExistence type="predicted"/>
<gene>
    <name evidence="4" type="ORF">RM704_34990</name>
</gene>
<sequence length="193" mass="21060">MTRRSDVLETVVEHGHDSPLVFTTGYTCREAFAVGDAPNHLYMTGSMGMASVIGVGIARRTDRTTVVVDGDGAFLMNPGALMVVKQYRPENLLHLVLDNGGYESTGGQESSSALFDIPLMAMTMGYRACTRIDDPVDLRRRLPELMHAPRGPHLVYVPTEPAPAGSSPRITVDPAANFLRFRAWMTGPRKVEA</sequence>
<accession>A0ABU2ZB48</accession>
<evidence type="ECO:0000313" key="4">
    <source>
        <dbReference type="EMBL" id="MDT0572612.1"/>
    </source>
</evidence>
<evidence type="ECO:0000259" key="3">
    <source>
        <dbReference type="Pfam" id="PF02775"/>
    </source>
</evidence>
<organism evidence="4 5">
    <name type="scientific">Streptomyces gottesmaniae</name>
    <dbReference type="NCBI Taxonomy" id="3075518"/>
    <lineage>
        <taxon>Bacteria</taxon>
        <taxon>Bacillati</taxon>
        <taxon>Actinomycetota</taxon>
        <taxon>Actinomycetes</taxon>
        <taxon>Kitasatosporales</taxon>
        <taxon>Streptomycetaceae</taxon>
        <taxon>Streptomyces</taxon>
    </lineage>
</organism>
<dbReference type="InterPro" id="IPR011766">
    <property type="entry name" value="TPP_enzyme_TPP-bd"/>
</dbReference>
<feature type="domain" description="Thiamine pyrophosphate enzyme TPP-binding" evidence="3">
    <location>
        <begin position="43"/>
        <end position="156"/>
    </location>
</feature>
<dbReference type="PANTHER" id="PTHR42818:SF1">
    <property type="entry name" value="SULFOPYRUVATE DECARBOXYLASE"/>
    <property type="match status" value="1"/>
</dbReference>
<keyword evidence="2" id="KW-0456">Lyase</keyword>
<dbReference type="PANTHER" id="PTHR42818">
    <property type="entry name" value="SULFOPYRUVATE DECARBOXYLASE SUBUNIT ALPHA"/>
    <property type="match status" value="1"/>
</dbReference>
<evidence type="ECO:0000256" key="2">
    <source>
        <dbReference type="ARBA" id="ARBA00023239"/>
    </source>
</evidence>
<keyword evidence="1" id="KW-0210">Decarboxylase</keyword>
<keyword evidence="5" id="KW-1185">Reference proteome</keyword>
<dbReference type="Gene3D" id="3.40.50.970">
    <property type="match status" value="1"/>
</dbReference>
<dbReference type="InterPro" id="IPR029061">
    <property type="entry name" value="THDP-binding"/>
</dbReference>
<comment type="caution">
    <text evidence="4">The sequence shown here is derived from an EMBL/GenBank/DDBJ whole genome shotgun (WGS) entry which is preliminary data.</text>
</comment>
<dbReference type="Pfam" id="PF02775">
    <property type="entry name" value="TPP_enzyme_C"/>
    <property type="match status" value="1"/>
</dbReference>
<dbReference type="SUPFAM" id="SSF52518">
    <property type="entry name" value="Thiamin diphosphate-binding fold (THDP-binding)"/>
    <property type="match status" value="1"/>
</dbReference>